<protein>
    <submittedName>
        <fullName evidence="2">Uncharacterized protein</fullName>
    </submittedName>
</protein>
<reference evidence="2" key="1">
    <citation type="submission" date="2014-09" db="EMBL/GenBank/DDBJ databases">
        <authorList>
            <person name="Magalhaes I.L.F."/>
            <person name="Oliveira U."/>
            <person name="Santos F.R."/>
            <person name="Vidigal T.H.D.A."/>
            <person name="Brescovit A.D."/>
            <person name="Santos A.J."/>
        </authorList>
    </citation>
    <scope>NUCLEOTIDE SEQUENCE</scope>
    <source>
        <tissue evidence="2">Shoot tissue taken approximately 20 cm above the soil surface</tissue>
    </source>
</reference>
<name>A0A0A8XU26_ARUDO</name>
<accession>A0A0A8XU26</accession>
<sequence length="23" mass="2483">MRLHSHPSPTTHSSLVSIHPSSS</sequence>
<dbReference type="EMBL" id="GBRH01280401">
    <property type="protein sequence ID" value="JAD17494.1"/>
    <property type="molecule type" value="Transcribed_RNA"/>
</dbReference>
<dbReference type="AlphaFoldDB" id="A0A0A8XU26"/>
<proteinExistence type="predicted"/>
<reference evidence="2" key="2">
    <citation type="journal article" date="2015" name="Data Brief">
        <title>Shoot transcriptome of the giant reed, Arundo donax.</title>
        <authorList>
            <person name="Barrero R.A."/>
            <person name="Guerrero F.D."/>
            <person name="Moolhuijzen P."/>
            <person name="Goolsby J.A."/>
            <person name="Tidwell J."/>
            <person name="Bellgard S.E."/>
            <person name="Bellgard M.I."/>
        </authorList>
    </citation>
    <scope>NUCLEOTIDE SEQUENCE</scope>
    <source>
        <tissue evidence="2">Shoot tissue taken approximately 20 cm above the soil surface</tissue>
    </source>
</reference>
<evidence type="ECO:0000256" key="1">
    <source>
        <dbReference type="SAM" id="MobiDB-lite"/>
    </source>
</evidence>
<organism evidence="2">
    <name type="scientific">Arundo donax</name>
    <name type="common">Giant reed</name>
    <name type="synonym">Donax arundinaceus</name>
    <dbReference type="NCBI Taxonomy" id="35708"/>
    <lineage>
        <taxon>Eukaryota</taxon>
        <taxon>Viridiplantae</taxon>
        <taxon>Streptophyta</taxon>
        <taxon>Embryophyta</taxon>
        <taxon>Tracheophyta</taxon>
        <taxon>Spermatophyta</taxon>
        <taxon>Magnoliopsida</taxon>
        <taxon>Liliopsida</taxon>
        <taxon>Poales</taxon>
        <taxon>Poaceae</taxon>
        <taxon>PACMAD clade</taxon>
        <taxon>Arundinoideae</taxon>
        <taxon>Arundineae</taxon>
        <taxon>Arundo</taxon>
    </lineage>
</organism>
<evidence type="ECO:0000313" key="2">
    <source>
        <dbReference type="EMBL" id="JAD17494.1"/>
    </source>
</evidence>
<feature type="region of interest" description="Disordered" evidence="1">
    <location>
        <begin position="1"/>
        <end position="23"/>
    </location>
</feature>